<name>A0A8J7I2C8_9NOST</name>
<comment type="caution">
    <text evidence="2">The sequence shown here is derived from an EMBL/GenBank/DDBJ whole genome shotgun (WGS) entry which is preliminary data.</text>
</comment>
<dbReference type="EMBL" id="JAECZA010000007">
    <property type="protein sequence ID" value="MBH8572105.1"/>
    <property type="molecule type" value="Genomic_DNA"/>
</dbReference>
<accession>A0A8J7I2C8</accession>
<organism evidence="2 3">
    <name type="scientific">Dendronalium phyllosphericum CENA369</name>
    <dbReference type="NCBI Taxonomy" id="1725256"/>
    <lineage>
        <taxon>Bacteria</taxon>
        <taxon>Bacillati</taxon>
        <taxon>Cyanobacteriota</taxon>
        <taxon>Cyanophyceae</taxon>
        <taxon>Nostocales</taxon>
        <taxon>Nostocaceae</taxon>
        <taxon>Dendronalium</taxon>
        <taxon>Dendronalium phyllosphericum</taxon>
    </lineage>
</organism>
<gene>
    <name evidence="2" type="ORF">I8752_03465</name>
</gene>
<evidence type="ECO:0000313" key="2">
    <source>
        <dbReference type="EMBL" id="MBH8572105.1"/>
    </source>
</evidence>
<proteinExistence type="predicted"/>
<feature type="compositionally biased region" description="Low complexity" evidence="1">
    <location>
        <begin position="44"/>
        <end position="55"/>
    </location>
</feature>
<dbReference type="AlphaFoldDB" id="A0A8J7I2C8"/>
<feature type="region of interest" description="Disordered" evidence="1">
    <location>
        <begin position="41"/>
        <end position="64"/>
    </location>
</feature>
<keyword evidence="3" id="KW-1185">Reference proteome</keyword>
<protein>
    <submittedName>
        <fullName evidence="2">Uncharacterized protein</fullName>
    </submittedName>
</protein>
<evidence type="ECO:0000256" key="1">
    <source>
        <dbReference type="SAM" id="MobiDB-lite"/>
    </source>
</evidence>
<sequence>MESIGYFFARVFGGFLDRLSDQMRYKITDIAESKIREAVDKPFNQSTTNNQQTTTERQDKNTKY</sequence>
<dbReference type="Proteomes" id="UP000662314">
    <property type="component" value="Unassembled WGS sequence"/>
</dbReference>
<evidence type="ECO:0000313" key="3">
    <source>
        <dbReference type="Proteomes" id="UP000662314"/>
    </source>
</evidence>
<dbReference type="RefSeq" id="WP_214430934.1">
    <property type="nucleotide sequence ID" value="NZ_JAECZA010000007.1"/>
</dbReference>
<reference evidence="2 3" key="1">
    <citation type="journal article" date="2021" name="Int. J. Syst. Evol. Microbiol.">
        <title>Amazonocrinis nigriterrae gen. nov., sp. nov., Atlanticothrix silvestris gen. nov., sp. nov. and Dendronalium phyllosphericum gen. nov., sp. nov., nostocacean cyanobacteria from Brazilian environments.</title>
        <authorList>
            <person name="Alvarenga D.O."/>
            <person name="Andreote A.P.D."/>
            <person name="Branco L.H.Z."/>
            <person name="Delbaje E."/>
            <person name="Cruz R.B."/>
            <person name="Varani A.M."/>
            <person name="Fiore M.F."/>
        </authorList>
    </citation>
    <scope>NUCLEOTIDE SEQUENCE [LARGE SCALE GENOMIC DNA]</scope>
    <source>
        <strain evidence="2 3">CENA369</strain>
    </source>
</reference>